<dbReference type="SUPFAM" id="SSF48310">
    <property type="entry name" value="Aldehyde ferredoxin oxidoreductase, C-terminal domains"/>
    <property type="match status" value="1"/>
</dbReference>
<comment type="cofactor">
    <cofactor evidence="8">
        <name>tungstopterin</name>
        <dbReference type="ChEBI" id="CHEBI:30402"/>
    </cofactor>
</comment>
<dbReference type="FunCoup" id="Q2LXV6">
    <property type="interactions" value="24"/>
</dbReference>
<dbReference type="GO" id="GO:0046872">
    <property type="term" value="F:metal ion binding"/>
    <property type="evidence" value="ECO:0007669"/>
    <property type="project" value="UniProtKB-KW"/>
</dbReference>
<evidence type="ECO:0000313" key="11">
    <source>
        <dbReference type="Proteomes" id="UP000001933"/>
    </source>
</evidence>
<dbReference type="GO" id="GO:0016625">
    <property type="term" value="F:oxidoreductase activity, acting on the aldehyde or oxo group of donors, iron-sulfur protein as acceptor"/>
    <property type="evidence" value="ECO:0007669"/>
    <property type="project" value="InterPro"/>
</dbReference>
<dbReference type="InterPro" id="IPR013985">
    <property type="entry name" value="Ald_Fedxn_OxRdtase_dom3"/>
</dbReference>
<dbReference type="RefSeq" id="WP_011418934.1">
    <property type="nucleotide sequence ID" value="NC_007759.1"/>
</dbReference>
<dbReference type="GO" id="GO:0051539">
    <property type="term" value="F:4 iron, 4 sulfur cluster binding"/>
    <property type="evidence" value="ECO:0007669"/>
    <property type="project" value="UniProtKB-KW"/>
</dbReference>
<dbReference type="InterPro" id="IPR051919">
    <property type="entry name" value="W-dependent_AOR"/>
</dbReference>
<evidence type="ECO:0000256" key="5">
    <source>
        <dbReference type="ARBA" id="ARBA00023002"/>
    </source>
</evidence>
<name>Q2LXV6_SYNAS</name>
<reference evidence="10 11" key="1">
    <citation type="journal article" date="2007" name="Proc. Natl. Acad. Sci. U.S.A.">
        <title>The genome of Syntrophus aciditrophicus: life at the thermodynamic limit of microbial growth.</title>
        <authorList>
            <person name="McInerney M.J."/>
            <person name="Rohlin L."/>
            <person name="Mouttaki H."/>
            <person name="Kim U."/>
            <person name="Krupp R.S."/>
            <person name="Rios-Hernandez L."/>
            <person name="Sieber J."/>
            <person name="Struchtemeyer C.G."/>
            <person name="Bhattacharyya A."/>
            <person name="Campbell J.W."/>
            <person name="Gunsalus R.P."/>
        </authorList>
    </citation>
    <scope>NUCLEOTIDE SEQUENCE [LARGE SCALE GENOMIC DNA]</scope>
    <source>
        <strain evidence="10 11">SB</strain>
    </source>
</reference>
<keyword evidence="3" id="KW-0004">4Fe-4S</keyword>
<dbReference type="eggNOG" id="COG2414">
    <property type="taxonomic scope" value="Bacteria"/>
</dbReference>
<keyword evidence="7" id="KW-0411">Iron-sulfur</keyword>
<dbReference type="SUPFAM" id="SSF56228">
    <property type="entry name" value="Aldehyde ferredoxin oxidoreductase, N-terminal domain"/>
    <property type="match status" value="1"/>
</dbReference>
<dbReference type="KEGG" id="sat:SYN_01640"/>
<evidence type="ECO:0000259" key="9">
    <source>
        <dbReference type="SMART" id="SM00790"/>
    </source>
</evidence>
<dbReference type="InterPro" id="IPR036503">
    <property type="entry name" value="Ald_Fedxn_OxRdtase_N_sf"/>
</dbReference>
<keyword evidence="11" id="KW-1185">Reference proteome</keyword>
<dbReference type="InParanoid" id="Q2LXV6"/>
<dbReference type="Gene3D" id="1.10.599.10">
    <property type="entry name" value="Aldehyde Ferredoxin Oxidoreductase Protein, subunit A, domain 3"/>
    <property type="match status" value="1"/>
</dbReference>
<dbReference type="OrthoDB" id="9763894at2"/>
<dbReference type="AlphaFoldDB" id="Q2LXV6"/>
<dbReference type="EMBL" id="CP000252">
    <property type="protein sequence ID" value="ABC78919.1"/>
    <property type="molecule type" value="Genomic_DNA"/>
</dbReference>
<evidence type="ECO:0000256" key="7">
    <source>
        <dbReference type="ARBA" id="ARBA00023014"/>
    </source>
</evidence>
<evidence type="ECO:0000313" key="10">
    <source>
        <dbReference type="EMBL" id="ABC78919.1"/>
    </source>
</evidence>
<keyword evidence="6" id="KW-0408">Iron</keyword>
<dbReference type="STRING" id="56780.SYN_01640"/>
<dbReference type="Gene3D" id="1.10.569.10">
    <property type="entry name" value="Aldehyde Ferredoxin Oxidoreductase Protein, subunit A, domain 2"/>
    <property type="match status" value="1"/>
</dbReference>
<evidence type="ECO:0000256" key="8">
    <source>
        <dbReference type="ARBA" id="ARBA00049934"/>
    </source>
</evidence>
<comment type="cofactor">
    <cofactor evidence="1">
        <name>[4Fe-4S] cluster</name>
        <dbReference type="ChEBI" id="CHEBI:49883"/>
    </cofactor>
</comment>
<dbReference type="InterPro" id="IPR001203">
    <property type="entry name" value="OxRdtase_Ald_Fedxn_C"/>
</dbReference>
<dbReference type="InterPro" id="IPR013983">
    <property type="entry name" value="Ald_Fedxn_OxRdtase_N"/>
</dbReference>
<evidence type="ECO:0000256" key="3">
    <source>
        <dbReference type="ARBA" id="ARBA00022485"/>
    </source>
</evidence>
<proteinExistence type="inferred from homology"/>
<organism evidence="10 11">
    <name type="scientific">Syntrophus aciditrophicus (strain SB)</name>
    <dbReference type="NCBI Taxonomy" id="56780"/>
    <lineage>
        <taxon>Bacteria</taxon>
        <taxon>Pseudomonadati</taxon>
        <taxon>Thermodesulfobacteriota</taxon>
        <taxon>Syntrophia</taxon>
        <taxon>Syntrophales</taxon>
        <taxon>Syntrophaceae</taxon>
        <taxon>Syntrophus</taxon>
    </lineage>
</organism>
<dbReference type="GO" id="GO:0009055">
    <property type="term" value="F:electron transfer activity"/>
    <property type="evidence" value="ECO:0007669"/>
    <property type="project" value="InterPro"/>
</dbReference>
<dbReference type="InterPro" id="IPR013984">
    <property type="entry name" value="Ald_Fedxn_OxRdtase_dom2"/>
</dbReference>
<dbReference type="EC" id="1.2.7.-" evidence="10"/>
<dbReference type="SMART" id="SM00790">
    <property type="entry name" value="AFOR_N"/>
    <property type="match status" value="1"/>
</dbReference>
<keyword evidence="5 10" id="KW-0560">Oxidoreductase</keyword>
<feature type="domain" description="Aldehyde ferredoxin oxidoreductase N-terminal" evidence="9">
    <location>
        <begin position="6"/>
        <end position="207"/>
    </location>
</feature>
<dbReference type="InterPro" id="IPR036021">
    <property type="entry name" value="Tungsten_al_ferr_oxy-like_C"/>
</dbReference>
<accession>Q2LXV6</accession>
<comment type="similarity">
    <text evidence="2">Belongs to the AOR/FOR family.</text>
</comment>
<evidence type="ECO:0000256" key="6">
    <source>
        <dbReference type="ARBA" id="ARBA00023004"/>
    </source>
</evidence>
<dbReference type="Gene3D" id="3.60.9.10">
    <property type="entry name" value="Aldehyde ferredoxin oxidoreductase, N-terminal domain"/>
    <property type="match status" value="1"/>
</dbReference>
<evidence type="ECO:0000256" key="1">
    <source>
        <dbReference type="ARBA" id="ARBA00001966"/>
    </source>
</evidence>
<dbReference type="Pfam" id="PF01314">
    <property type="entry name" value="AFOR_C"/>
    <property type="match status" value="1"/>
</dbReference>
<sequence length="686" mass="78497">MRYGETGYYLEIDLSTGNIERVQSDPKTAENFFGGVGSSLKIFWDRTTPETKAFDPENLLIFTNGLLSGTPIFGANRTFVVTISPVSNLICYPTAGGFFAPELKYAGYDKIIFRNKSPELVYIWINNDKVEIRDASHLAGKGAREVQELLKEELNDPKIQVAAIGPAAENGVLFASIEMDKGSASRLGGGAVMGDKKIKAIAVRGTKEVNLADGPAFIKHLEEARTYIIHRNANPLSHRHVEAIHDSLGSPQLMRDAEDKWHTQNFAWGNARYRRKDFWTDEIEESWEKSQEESVRRMISCFNCPSQCGALIMRKDGAPYMAKCFSKISYLFGSGIDDLEWSWKFIERTFDYGLDSYSTPQVMAFAVELRKDGILTEEDFAGTDDYPPCPPPEDKSGVFYWLLDRLVKGEGIGKILGLGTKQASEKIGKGAEAYAHNLIKGVEQMNIKLGMLDPLYFLMFATSEKQSITSIEGNWPQAAFRKYEDREEWIRDWPHVPFERFKQYILDWEPKGDKNAAPYYPTPPIASEIVDWMEENHVNDDSLGFCSGMSGFCFKPPFHCHNYYKFVNAATGLNLDEFEHRRVAHRIRNLHRAFNMRRGMTRADDNPPADHWKFRFPELEEELLTTYYHFKGWTDEGVPTRVRLEELDLGYVADELEEKGILKKVPPPTEEELEEYRKERMYKWGY</sequence>
<evidence type="ECO:0000256" key="4">
    <source>
        <dbReference type="ARBA" id="ARBA00022723"/>
    </source>
</evidence>
<dbReference type="Pfam" id="PF02730">
    <property type="entry name" value="AFOR_N"/>
    <property type="match status" value="1"/>
</dbReference>
<protein>
    <submittedName>
        <fullName evidence="10">Tungsten-containing aldehyde ferredoxin oxidoreductase</fullName>
        <ecNumber evidence="10">1.2.7.-</ecNumber>
    </submittedName>
</protein>
<keyword evidence="4" id="KW-0479">Metal-binding</keyword>
<dbReference type="Proteomes" id="UP000001933">
    <property type="component" value="Chromosome"/>
</dbReference>
<dbReference type="PANTHER" id="PTHR30038:SF7">
    <property type="entry name" value="TUNGSTEN-CONTAINING GLYCERALDEHYDE-3-PHOSPHATE:FERREDOXIN OXIDOREDUCTASE"/>
    <property type="match status" value="1"/>
</dbReference>
<dbReference type="HOGENOM" id="CLU_020364_1_0_7"/>
<gene>
    <name evidence="10" type="ORF">SYN_01640</name>
</gene>
<dbReference type="PANTHER" id="PTHR30038">
    <property type="entry name" value="ALDEHYDE FERREDOXIN OXIDOREDUCTASE"/>
    <property type="match status" value="1"/>
</dbReference>
<evidence type="ECO:0000256" key="2">
    <source>
        <dbReference type="ARBA" id="ARBA00011032"/>
    </source>
</evidence>